<dbReference type="EMBL" id="WNKC01000004">
    <property type="protein sequence ID" value="MVF05200.1"/>
    <property type="molecule type" value="Genomic_DNA"/>
</dbReference>
<dbReference type="InterPro" id="IPR000477">
    <property type="entry name" value="RT_dom"/>
</dbReference>
<dbReference type="InterPro" id="IPR000123">
    <property type="entry name" value="Reverse_transcriptase_msDNA"/>
</dbReference>
<dbReference type="RefSeq" id="WP_156866236.1">
    <property type="nucleotide sequence ID" value="NZ_WNKC01000004.1"/>
</dbReference>
<dbReference type="PRINTS" id="PR00866">
    <property type="entry name" value="RNADNAPOLMS"/>
</dbReference>
<keyword evidence="2" id="KW-0548">Nucleotidyltransferase</keyword>
<dbReference type="Pfam" id="PF00078">
    <property type="entry name" value="RVT_1"/>
    <property type="match status" value="1"/>
</dbReference>
<dbReference type="GO" id="GO:0046872">
    <property type="term" value="F:metal ion binding"/>
    <property type="evidence" value="ECO:0007669"/>
    <property type="project" value="UniProtKB-KW"/>
</dbReference>
<dbReference type="Proteomes" id="UP000443014">
    <property type="component" value="Unassembled WGS sequence"/>
</dbReference>
<accession>A0ABD6HS73</accession>
<dbReference type="GO" id="GO:0003964">
    <property type="term" value="F:RNA-directed DNA polymerase activity"/>
    <property type="evidence" value="ECO:0007669"/>
    <property type="project" value="UniProtKB-KW"/>
</dbReference>
<evidence type="ECO:0000259" key="6">
    <source>
        <dbReference type="PROSITE" id="PS50878"/>
    </source>
</evidence>
<keyword evidence="5 7" id="KW-0695">RNA-directed DNA polymerase</keyword>
<evidence type="ECO:0000313" key="7">
    <source>
        <dbReference type="EMBL" id="MVF05200.1"/>
    </source>
</evidence>
<protein>
    <submittedName>
        <fullName evidence="7">RNA-directed DNA polymerase</fullName>
    </submittedName>
</protein>
<feature type="domain" description="Reverse transcriptase" evidence="6">
    <location>
        <begin position="1"/>
        <end position="241"/>
    </location>
</feature>
<sequence length="367" mass="41945">MHKNWSYSNRPLANLESLFKLLETNEERLSYVLKNKSSYFKTVPVIRKGKARTTYKVVGELLKTHELIKQRIFSKITLPEYITGGRKGVSYIDDCISHCNKSIIIQEDMKDFFPSIKEDLIVKAFQYYMNFSPEVSSLIAKLSTLEGSLVQGTKLSTDIANLIFLEEEALISEEVGRLGGNYTRYVDDITISFESEVNNEDISKIKTMISSMALNSGVRLNRDKSKILRNGQSKIVHGVKVIKELRPTRKRKSNIRICLFNLKKKVTEKENVMDVLALYFKIRGLINTLKQQGDKNHAEYIEQANQLVAGVDKKDAIKSIRGMRKIKDIRKLRTLYSKLKPLGNSSKSLSAILDVEYKSCKKNLMAN</sequence>
<gene>
    <name evidence="7" type="ORF">GMA22_18345</name>
</gene>
<evidence type="ECO:0000256" key="2">
    <source>
        <dbReference type="ARBA" id="ARBA00022695"/>
    </source>
</evidence>
<evidence type="ECO:0000313" key="8">
    <source>
        <dbReference type="Proteomes" id="UP000443014"/>
    </source>
</evidence>
<dbReference type="PROSITE" id="PS50878">
    <property type="entry name" value="RT_POL"/>
    <property type="match status" value="1"/>
</dbReference>
<comment type="caution">
    <text evidence="7">The sequence shown here is derived from an EMBL/GenBank/DDBJ whole genome shotgun (WGS) entry which is preliminary data.</text>
</comment>
<proteinExistence type="predicted"/>
<dbReference type="CDD" id="cd03487">
    <property type="entry name" value="RT_Bac_retron_II"/>
    <property type="match status" value="1"/>
</dbReference>
<keyword evidence="3" id="KW-0479">Metal-binding</keyword>
<evidence type="ECO:0000256" key="3">
    <source>
        <dbReference type="ARBA" id="ARBA00022723"/>
    </source>
</evidence>
<keyword evidence="1" id="KW-0808">Transferase</keyword>
<evidence type="ECO:0000256" key="1">
    <source>
        <dbReference type="ARBA" id="ARBA00022679"/>
    </source>
</evidence>
<evidence type="ECO:0000256" key="5">
    <source>
        <dbReference type="ARBA" id="ARBA00022918"/>
    </source>
</evidence>
<keyword evidence="4" id="KW-0460">Magnesium</keyword>
<reference evidence="7 8" key="1">
    <citation type="submission" date="2019-11" db="EMBL/GenBank/DDBJ databases">
        <title>Whole genome sequence of a plant growth promoting strain Serratia marcescens BTL07 isolated from the rhizoplane of Chili (Capsicum annuum).</title>
        <authorList>
            <person name="Dutta S."/>
            <person name="Khatun A."/>
            <person name="Gupta D.R."/>
            <person name="Surovy M.Z."/>
            <person name="Rahman M.M."/>
            <person name="Mahmud N.U."/>
            <person name="Emes R."/>
            <person name="Warry A."/>
            <person name="West H."/>
            <person name="Clarke M.L."/>
            <person name="Islam M.T."/>
        </authorList>
    </citation>
    <scope>NUCLEOTIDE SEQUENCE [LARGE SCALE GENOMIC DNA]</scope>
    <source>
        <strain evidence="7 8">BTL07</strain>
    </source>
</reference>
<organism evidence="7 8">
    <name type="scientific">Serratia marcescens</name>
    <dbReference type="NCBI Taxonomy" id="615"/>
    <lineage>
        <taxon>Bacteria</taxon>
        <taxon>Pseudomonadati</taxon>
        <taxon>Pseudomonadota</taxon>
        <taxon>Gammaproteobacteria</taxon>
        <taxon>Enterobacterales</taxon>
        <taxon>Yersiniaceae</taxon>
        <taxon>Serratia</taxon>
    </lineage>
</organism>
<name>A0ABD6HS73_SERMA</name>
<dbReference type="AlphaFoldDB" id="A0ABD6HS73"/>
<evidence type="ECO:0000256" key="4">
    <source>
        <dbReference type="ARBA" id="ARBA00022842"/>
    </source>
</evidence>